<comment type="catalytic activity">
    <reaction evidence="5">
        <text>a quinone + NADH + 5 H(+)(in) = a quinol + NAD(+) + 4 H(+)(out)</text>
        <dbReference type="Rhea" id="RHEA:57888"/>
        <dbReference type="ChEBI" id="CHEBI:15378"/>
        <dbReference type="ChEBI" id="CHEBI:24646"/>
        <dbReference type="ChEBI" id="CHEBI:57540"/>
        <dbReference type="ChEBI" id="CHEBI:57945"/>
        <dbReference type="ChEBI" id="CHEBI:132124"/>
    </reaction>
</comment>
<keyword evidence="4 5" id="KW-0472">Membrane</keyword>
<comment type="subunit">
    <text evidence="5">NDH-1 is composed of 14 different subunits. Subunits NuoA, H, J, K, L, M, N constitute the membrane sector of the complex.</text>
</comment>
<keyword evidence="5 6" id="KW-0520">NAD</keyword>
<reference evidence="7 8" key="1">
    <citation type="submission" date="2020-05" db="EMBL/GenBank/DDBJ databases">
        <title>Complete genome sequence of Gemmatimonas greenlandica TET16.</title>
        <authorList>
            <person name="Zeng Y."/>
        </authorList>
    </citation>
    <scope>NUCLEOTIDE SEQUENCE [LARGE SCALE GENOMIC DNA]</scope>
    <source>
        <strain evidence="7 8">TET16</strain>
    </source>
</reference>
<accession>A0A6M4IRJ2</accession>
<feature type="transmembrane region" description="Helical" evidence="5">
    <location>
        <begin position="315"/>
        <end position="340"/>
    </location>
</feature>
<organism evidence="7 8">
    <name type="scientific">Gemmatimonas groenlandica</name>
    <dbReference type="NCBI Taxonomy" id="2732249"/>
    <lineage>
        <taxon>Bacteria</taxon>
        <taxon>Pseudomonadati</taxon>
        <taxon>Gemmatimonadota</taxon>
        <taxon>Gemmatimonadia</taxon>
        <taxon>Gemmatimonadales</taxon>
        <taxon>Gemmatimonadaceae</taxon>
        <taxon>Gemmatimonas</taxon>
    </lineage>
</organism>
<dbReference type="Pfam" id="PF00146">
    <property type="entry name" value="NADHdh"/>
    <property type="match status" value="1"/>
</dbReference>
<sequence>MNVFMPDLVVSLVFITYAIVVLLSFGGLLTWVERKQAAVMSDRIGANRAYIKIPFTNIKLVWLGLFHGMADGLKMLLKENFKPKTHDALGYFLAPFIVFAPVLLVFAVIPFGGTLDPAQLFPSLASWFGGRTYPLQIAQLDAGILIVFAFSGLTIIGTMLAGWSSENKFSLLGGLRAGSQMISYELVMALTIMGLILVYGTVDLGAIVRQQSGVMLGVLPKWGVFMQPFAAFLFLTAAIAENKRIPFDLPEAESELIAGYYTEYSAMKMGLFMFAEFIQIAIVGALFTTLFLGGYNLPFMSDAGFLFPGGHAVALSHGLVVPLQMLGFLAKVFLMCVIQIQIRWSLPRFRYDQMLSFAWKMLLPLSLANLVVTAVAMWLMGGGQ</sequence>
<feature type="transmembrane region" description="Helical" evidence="5">
    <location>
        <begin position="88"/>
        <end position="111"/>
    </location>
</feature>
<keyword evidence="8" id="KW-1185">Reference proteome</keyword>
<protein>
    <recommendedName>
        <fullName evidence="5">NADH-quinone oxidoreductase subunit H</fullName>
        <ecNumber evidence="5">7.1.1.-</ecNumber>
    </recommendedName>
    <alternativeName>
        <fullName evidence="5">NADH dehydrogenase I subunit H</fullName>
    </alternativeName>
    <alternativeName>
        <fullName evidence="5">NDH-1 subunit H</fullName>
    </alternativeName>
</protein>
<dbReference type="InterPro" id="IPR001694">
    <property type="entry name" value="NADH_UbQ_OxRdtase_su1/FPO"/>
</dbReference>
<evidence type="ECO:0000256" key="6">
    <source>
        <dbReference type="RuleBase" id="RU000471"/>
    </source>
</evidence>
<dbReference type="GO" id="GO:0016655">
    <property type="term" value="F:oxidoreductase activity, acting on NAD(P)H, quinone or similar compound as acceptor"/>
    <property type="evidence" value="ECO:0007669"/>
    <property type="project" value="UniProtKB-UniRule"/>
</dbReference>
<dbReference type="PROSITE" id="PS00668">
    <property type="entry name" value="COMPLEX1_ND1_2"/>
    <property type="match status" value="1"/>
</dbReference>
<keyword evidence="5" id="KW-1278">Translocase</keyword>
<evidence type="ECO:0000256" key="3">
    <source>
        <dbReference type="ARBA" id="ARBA00022989"/>
    </source>
</evidence>
<evidence type="ECO:0000313" key="7">
    <source>
        <dbReference type="EMBL" id="QJR37310.1"/>
    </source>
</evidence>
<keyword evidence="5" id="KW-0830">Ubiquinone</keyword>
<proteinExistence type="inferred from homology"/>
<feature type="transmembrane region" description="Helical" evidence="5">
    <location>
        <begin position="142"/>
        <end position="163"/>
    </location>
</feature>
<keyword evidence="2 5" id="KW-0812">Transmembrane</keyword>
<keyword evidence="5" id="KW-1003">Cell membrane</keyword>
<comment type="function">
    <text evidence="5">NDH-1 shuttles electrons from NADH, via FMN and iron-sulfur (Fe-S) centers, to quinones in the respiratory chain. The immediate electron acceptor for the enzyme in this species is believed to be ubiquinone. Couples the redox reaction to proton translocation (for every two electrons transferred, four hydrogen ions are translocated across the cytoplasmic membrane), and thus conserves the redox energy in a proton gradient. This subunit may bind ubiquinone.</text>
</comment>
<evidence type="ECO:0000256" key="2">
    <source>
        <dbReference type="ARBA" id="ARBA00022692"/>
    </source>
</evidence>
<evidence type="ECO:0000256" key="1">
    <source>
        <dbReference type="ARBA" id="ARBA00004141"/>
    </source>
</evidence>
<dbReference type="AlphaFoldDB" id="A0A6M4IRJ2"/>
<keyword evidence="3 5" id="KW-1133">Transmembrane helix</keyword>
<feature type="transmembrane region" description="Helical" evidence="5">
    <location>
        <begin position="271"/>
        <end position="295"/>
    </location>
</feature>
<dbReference type="GO" id="GO:0005886">
    <property type="term" value="C:plasma membrane"/>
    <property type="evidence" value="ECO:0007669"/>
    <property type="project" value="UniProtKB-SubCell"/>
</dbReference>
<name>A0A6M4IRJ2_9BACT</name>
<comment type="subcellular location">
    <subcellularLocation>
        <location evidence="5 6">Cell membrane</location>
        <topology evidence="5 6">Multi-pass membrane protein</topology>
    </subcellularLocation>
    <subcellularLocation>
        <location evidence="1">Membrane</location>
        <topology evidence="1">Multi-pass membrane protein</topology>
    </subcellularLocation>
</comment>
<gene>
    <name evidence="5" type="primary">nuoH</name>
    <name evidence="7" type="ORF">HKW67_18240</name>
</gene>
<evidence type="ECO:0000256" key="5">
    <source>
        <dbReference type="HAMAP-Rule" id="MF_01350"/>
    </source>
</evidence>
<dbReference type="EC" id="7.1.1.-" evidence="5"/>
<dbReference type="GO" id="GO:0009060">
    <property type="term" value="P:aerobic respiration"/>
    <property type="evidence" value="ECO:0007669"/>
    <property type="project" value="TreeGrafter"/>
</dbReference>
<evidence type="ECO:0000313" key="8">
    <source>
        <dbReference type="Proteomes" id="UP000500938"/>
    </source>
</evidence>
<feature type="transmembrane region" description="Helical" evidence="5">
    <location>
        <begin position="12"/>
        <end position="32"/>
    </location>
</feature>
<dbReference type="KEGG" id="ggr:HKW67_18240"/>
<comment type="similarity">
    <text evidence="5 6">Belongs to the complex I subunit 1 family.</text>
</comment>
<feature type="transmembrane region" description="Helical" evidence="5">
    <location>
        <begin position="361"/>
        <end position="381"/>
    </location>
</feature>
<dbReference type="GO" id="GO:0003954">
    <property type="term" value="F:NADH dehydrogenase activity"/>
    <property type="evidence" value="ECO:0007669"/>
    <property type="project" value="TreeGrafter"/>
</dbReference>
<feature type="transmembrane region" description="Helical" evidence="5">
    <location>
        <begin position="184"/>
        <end position="202"/>
    </location>
</feature>
<keyword evidence="5" id="KW-0874">Quinone</keyword>
<evidence type="ECO:0000256" key="4">
    <source>
        <dbReference type="ARBA" id="ARBA00023136"/>
    </source>
</evidence>
<feature type="transmembrane region" description="Helical" evidence="5">
    <location>
        <begin position="222"/>
        <end position="240"/>
    </location>
</feature>
<dbReference type="Proteomes" id="UP000500938">
    <property type="component" value="Chromosome"/>
</dbReference>
<dbReference type="InterPro" id="IPR018086">
    <property type="entry name" value="NADH_UbQ_OxRdtase_su1_CS"/>
</dbReference>
<dbReference type="PANTHER" id="PTHR11432">
    <property type="entry name" value="NADH DEHYDROGENASE SUBUNIT 1"/>
    <property type="match status" value="1"/>
</dbReference>
<dbReference type="EMBL" id="CP053085">
    <property type="protein sequence ID" value="QJR37310.1"/>
    <property type="molecule type" value="Genomic_DNA"/>
</dbReference>
<dbReference type="GO" id="GO:0048038">
    <property type="term" value="F:quinone binding"/>
    <property type="evidence" value="ECO:0007669"/>
    <property type="project" value="UniProtKB-KW"/>
</dbReference>
<dbReference type="PANTHER" id="PTHR11432:SF3">
    <property type="entry name" value="NADH-UBIQUINONE OXIDOREDUCTASE CHAIN 1"/>
    <property type="match status" value="1"/>
</dbReference>
<dbReference type="RefSeq" id="WP_171226744.1">
    <property type="nucleotide sequence ID" value="NZ_CP053085.1"/>
</dbReference>
<dbReference type="HAMAP" id="MF_01350">
    <property type="entry name" value="NDH1_NuoH"/>
    <property type="match status" value="1"/>
</dbReference>